<dbReference type="PANTHER" id="PTHR43134">
    <property type="entry name" value="SIGNAL RECOGNITION PARTICLE RECEPTOR SUBUNIT ALPHA"/>
    <property type="match status" value="1"/>
</dbReference>
<comment type="similarity">
    <text evidence="2">Belongs to the GTP-binding SRP family.</text>
</comment>
<evidence type="ECO:0000256" key="2">
    <source>
        <dbReference type="ARBA" id="ARBA00008531"/>
    </source>
</evidence>
<keyword evidence="6" id="KW-0547">Nucleotide-binding</keyword>
<keyword evidence="17" id="KW-0966">Cell projection</keyword>
<dbReference type="OrthoDB" id="9778554at2"/>
<dbReference type="RefSeq" id="WP_160198342.1">
    <property type="nucleotide sequence ID" value="NZ_QXXA01000016.1"/>
</dbReference>
<keyword evidence="10" id="KW-0472">Membrane</keyword>
<keyword evidence="9" id="KW-0342">GTP-binding</keyword>
<gene>
    <name evidence="17" type="ORF">D3Z33_13530</name>
</gene>
<dbReference type="SUPFAM" id="SSF52540">
    <property type="entry name" value="P-loop containing nucleoside triphosphate hydrolases"/>
    <property type="match status" value="1"/>
</dbReference>
<keyword evidence="18" id="KW-1185">Reference proteome</keyword>
<keyword evidence="7" id="KW-1005">Bacterial flagellum biogenesis</keyword>
<dbReference type="GO" id="GO:0044781">
    <property type="term" value="P:bacterial-type flagellum organization"/>
    <property type="evidence" value="ECO:0007669"/>
    <property type="project" value="UniProtKB-KW"/>
</dbReference>
<evidence type="ECO:0000259" key="16">
    <source>
        <dbReference type="SMART" id="SM00962"/>
    </source>
</evidence>
<accession>A0A845R2E7</accession>
<dbReference type="Proteomes" id="UP000467132">
    <property type="component" value="Unassembled WGS sequence"/>
</dbReference>
<dbReference type="EMBL" id="QXXA01000016">
    <property type="protein sequence ID" value="NBI07876.1"/>
    <property type="molecule type" value="Genomic_DNA"/>
</dbReference>
<evidence type="ECO:0000256" key="10">
    <source>
        <dbReference type="ARBA" id="ARBA00023136"/>
    </source>
</evidence>
<evidence type="ECO:0000256" key="13">
    <source>
        <dbReference type="ARBA" id="ARBA00030866"/>
    </source>
</evidence>
<dbReference type="GO" id="GO:0005886">
    <property type="term" value="C:plasma membrane"/>
    <property type="evidence" value="ECO:0007669"/>
    <property type="project" value="UniProtKB-SubCell"/>
</dbReference>
<evidence type="ECO:0000256" key="4">
    <source>
        <dbReference type="ARBA" id="ARBA00022448"/>
    </source>
</evidence>
<evidence type="ECO:0000256" key="6">
    <source>
        <dbReference type="ARBA" id="ARBA00022741"/>
    </source>
</evidence>
<comment type="subcellular location">
    <subcellularLocation>
        <location evidence="1">Cell membrane</location>
        <topology evidence="1">Peripheral membrane protein</topology>
        <orientation evidence="1">Cytoplasmic side</orientation>
    </subcellularLocation>
</comment>
<dbReference type="InterPro" id="IPR047040">
    <property type="entry name" value="FlhF__GTPase_dom"/>
</dbReference>
<dbReference type="AlphaFoldDB" id="A0A845R2E7"/>
<dbReference type="FunFam" id="3.40.50.300:FF:000695">
    <property type="entry name" value="Flagellar biosynthesis regulator FlhF"/>
    <property type="match status" value="1"/>
</dbReference>
<comment type="caution">
    <text evidence="17">The sequence shown here is derived from an EMBL/GenBank/DDBJ whole genome shotgun (WGS) entry which is preliminary data.</text>
</comment>
<keyword evidence="17" id="KW-0282">Flagellum</keyword>
<dbReference type="GO" id="GO:0006614">
    <property type="term" value="P:SRP-dependent cotranslational protein targeting to membrane"/>
    <property type="evidence" value="ECO:0007669"/>
    <property type="project" value="InterPro"/>
</dbReference>
<evidence type="ECO:0000256" key="9">
    <source>
        <dbReference type="ARBA" id="ARBA00023134"/>
    </source>
</evidence>
<name>A0A845R2E7_9CLOT</name>
<keyword evidence="14" id="KW-0175">Coiled coil</keyword>
<evidence type="ECO:0000313" key="17">
    <source>
        <dbReference type="EMBL" id="NBI07876.1"/>
    </source>
</evidence>
<protein>
    <recommendedName>
        <fullName evidence="3">Flagellar biosynthesis protein FlhF</fullName>
    </recommendedName>
    <alternativeName>
        <fullName evidence="13">Flagella-associated GTP-binding protein</fullName>
    </alternativeName>
</protein>
<evidence type="ECO:0000313" key="18">
    <source>
        <dbReference type="Proteomes" id="UP000467132"/>
    </source>
</evidence>
<evidence type="ECO:0000256" key="3">
    <source>
        <dbReference type="ARBA" id="ARBA00014919"/>
    </source>
</evidence>
<dbReference type="Gene3D" id="3.40.50.300">
    <property type="entry name" value="P-loop containing nucleotide triphosphate hydrolases"/>
    <property type="match status" value="1"/>
</dbReference>
<evidence type="ECO:0000256" key="1">
    <source>
        <dbReference type="ARBA" id="ARBA00004413"/>
    </source>
</evidence>
<dbReference type="SMART" id="SM00962">
    <property type="entry name" value="SRP54"/>
    <property type="match status" value="1"/>
</dbReference>
<evidence type="ECO:0000256" key="8">
    <source>
        <dbReference type="ARBA" id="ARBA00022927"/>
    </source>
</evidence>
<dbReference type="GO" id="GO:0003924">
    <property type="term" value="F:GTPase activity"/>
    <property type="evidence" value="ECO:0007669"/>
    <property type="project" value="InterPro"/>
</dbReference>
<evidence type="ECO:0000256" key="5">
    <source>
        <dbReference type="ARBA" id="ARBA00022475"/>
    </source>
</evidence>
<dbReference type="InterPro" id="IPR003593">
    <property type="entry name" value="AAA+_ATPase"/>
</dbReference>
<feature type="domain" description="SRP54-type proteins GTP-binding" evidence="16">
    <location>
        <begin position="167"/>
        <end position="358"/>
    </location>
</feature>
<evidence type="ECO:0000259" key="15">
    <source>
        <dbReference type="SMART" id="SM00382"/>
    </source>
</evidence>
<keyword evidence="8" id="KW-0653">Protein transport</keyword>
<dbReference type="GO" id="GO:0015031">
    <property type="term" value="P:protein transport"/>
    <property type="evidence" value="ECO:0007669"/>
    <property type="project" value="UniProtKB-KW"/>
</dbReference>
<dbReference type="CDD" id="cd17873">
    <property type="entry name" value="FlhF"/>
    <property type="match status" value="1"/>
</dbReference>
<keyword evidence="11" id="KW-1006">Bacterial flagellum protein export</keyword>
<organism evidence="17 18">
    <name type="scientific">Senegalia massiliensis</name>
    <dbReference type="NCBI Taxonomy" id="1720316"/>
    <lineage>
        <taxon>Bacteria</taxon>
        <taxon>Bacillati</taxon>
        <taxon>Bacillota</taxon>
        <taxon>Clostridia</taxon>
        <taxon>Eubacteriales</taxon>
        <taxon>Clostridiaceae</taxon>
        <taxon>Senegalia</taxon>
    </lineage>
</organism>
<dbReference type="PANTHER" id="PTHR43134:SF3">
    <property type="entry name" value="FLAGELLAR BIOSYNTHESIS PROTEIN FLHF"/>
    <property type="match status" value="1"/>
</dbReference>
<evidence type="ECO:0000256" key="11">
    <source>
        <dbReference type="ARBA" id="ARBA00023225"/>
    </source>
</evidence>
<keyword evidence="4" id="KW-0813">Transport</keyword>
<evidence type="ECO:0000256" key="7">
    <source>
        <dbReference type="ARBA" id="ARBA00022795"/>
    </source>
</evidence>
<dbReference type="SMART" id="SM00382">
    <property type="entry name" value="AAA"/>
    <property type="match status" value="1"/>
</dbReference>
<dbReference type="InterPro" id="IPR027417">
    <property type="entry name" value="P-loop_NTPase"/>
</dbReference>
<dbReference type="GO" id="GO:0005047">
    <property type="term" value="F:signal recognition particle binding"/>
    <property type="evidence" value="ECO:0007669"/>
    <property type="project" value="TreeGrafter"/>
</dbReference>
<comment type="function">
    <text evidence="12">Necessary for flagellar biosynthesis. May be involved in translocation of the flagellum.</text>
</comment>
<dbReference type="Gene3D" id="1.20.120.1380">
    <property type="entry name" value="Flagellar FlhF biosynthesis protein, N domain"/>
    <property type="match status" value="1"/>
</dbReference>
<sequence length="360" mass="41008">MNIKRYIGKTNYEAMTKLKSELGNDAVILHTRRIKSKGILGFFKKPLIEIVAAKEENVDFKKEIKKKQSYNNEISKLNIEISKLRETVENNLVLSNENKNTNNGELEYVKKILTNNGVLEQYAIKILEDISNNFNLKNKSKKEIIDILKKNIKVILGEPKPIEIENKSKVFFVGTTGVGKTTTLAKIAADLSLNKNKSIGLVTSDTYRIAAVEQLKVYSEILNLPLEIIYNPEDIYDSMSRFKDKDIILVDTAGRSHKDNEKISELEGMIDTVNNKETFLVLSVNTEFNSLKAIIDKYSKIDNIKIIFTKLDETEKIGNILNIRLYTKYPISYLTTGQNVPEDIQTFNNEDITNMIVGEN</sequence>
<feature type="coiled-coil region" evidence="14">
    <location>
        <begin position="60"/>
        <end position="87"/>
    </location>
</feature>
<proteinExistence type="inferred from homology"/>
<feature type="domain" description="AAA+ ATPase" evidence="15">
    <location>
        <begin position="166"/>
        <end position="335"/>
    </location>
</feature>
<evidence type="ECO:0000256" key="12">
    <source>
        <dbReference type="ARBA" id="ARBA00025337"/>
    </source>
</evidence>
<keyword evidence="17" id="KW-0969">Cilium</keyword>
<dbReference type="Pfam" id="PF00448">
    <property type="entry name" value="SRP54"/>
    <property type="match status" value="1"/>
</dbReference>
<dbReference type="GO" id="GO:0005525">
    <property type="term" value="F:GTP binding"/>
    <property type="evidence" value="ECO:0007669"/>
    <property type="project" value="UniProtKB-KW"/>
</dbReference>
<keyword evidence="5" id="KW-1003">Cell membrane</keyword>
<dbReference type="InterPro" id="IPR000897">
    <property type="entry name" value="SRP54_GTPase_dom"/>
</dbReference>
<reference evidence="17 18" key="1">
    <citation type="submission" date="2018-08" db="EMBL/GenBank/DDBJ databases">
        <title>Murine metabolic-syndrome-specific gut microbial biobank.</title>
        <authorList>
            <person name="Liu C."/>
        </authorList>
    </citation>
    <scope>NUCLEOTIDE SEQUENCE [LARGE SCALE GENOMIC DNA]</scope>
    <source>
        <strain evidence="17 18">583</strain>
    </source>
</reference>
<evidence type="ECO:0000256" key="14">
    <source>
        <dbReference type="SAM" id="Coils"/>
    </source>
</evidence>